<keyword evidence="1" id="KW-0472">Membrane</keyword>
<dbReference type="GeneID" id="63828992"/>
<dbReference type="EMBL" id="KV427607">
    <property type="protein sequence ID" value="KZT11251.1"/>
    <property type="molecule type" value="Genomic_DNA"/>
</dbReference>
<reference evidence="2 3" key="1">
    <citation type="journal article" date="2016" name="Mol. Biol. Evol.">
        <title>Comparative Genomics of Early-Diverging Mushroom-Forming Fungi Provides Insights into the Origins of Lignocellulose Decay Capabilities.</title>
        <authorList>
            <person name="Nagy L.G."/>
            <person name="Riley R."/>
            <person name="Tritt A."/>
            <person name="Adam C."/>
            <person name="Daum C."/>
            <person name="Floudas D."/>
            <person name="Sun H."/>
            <person name="Yadav J.S."/>
            <person name="Pangilinan J."/>
            <person name="Larsson K.H."/>
            <person name="Matsuura K."/>
            <person name="Barry K."/>
            <person name="Labutti K."/>
            <person name="Kuo R."/>
            <person name="Ohm R.A."/>
            <person name="Bhattacharya S.S."/>
            <person name="Shirouzu T."/>
            <person name="Yoshinaga Y."/>
            <person name="Martin F.M."/>
            <person name="Grigoriev I.V."/>
            <person name="Hibbett D.S."/>
        </authorList>
    </citation>
    <scope>NUCLEOTIDE SEQUENCE [LARGE SCALE GENOMIC DNA]</scope>
    <source>
        <strain evidence="2 3">93-53</strain>
    </source>
</reference>
<evidence type="ECO:0000313" key="2">
    <source>
        <dbReference type="EMBL" id="KZT11251.1"/>
    </source>
</evidence>
<dbReference type="Proteomes" id="UP000076871">
    <property type="component" value="Unassembled WGS sequence"/>
</dbReference>
<feature type="transmembrane region" description="Helical" evidence="1">
    <location>
        <begin position="120"/>
        <end position="144"/>
    </location>
</feature>
<name>A0A165H4Z5_9APHY</name>
<gene>
    <name evidence="2" type="ORF">LAESUDRAFT_754917</name>
</gene>
<sequence>MRNPAVLLRFIIFFFLLYVNVLAMGFAAWNLSAVKSAQLDVEGPAIFVIFNSCCILLYTALCFIELFYPSFGSPKIMLECVAIAAFGMLQFAAAVDATVSGPPVVCSGSGNVNPCASSSVLVAVTWISASTVLMYLFAFIGIVAMHARVQGAIWGCTVTSVAWFGLQRSPYGNSDFKDAERNFYELKDDEVRRAVSSVFGHDPFTDQAEKGATVVRGLTISAPQSKSVESFRPQWAKDVEPRRGVDPPFCSPPPKSPGVVQKVKSYWSATTASIYGAPPLPPKARTIASRGYPRRSVGSELSLPMIASTPSRPISYGIFPEDVADPDVPIQTHRRTEWIRAQDAHASSIHTGYAR</sequence>
<evidence type="ECO:0008006" key="4">
    <source>
        <dbReference type="Google" id="ProtNLM"/>
    </source>
</evidence>
<protein>
    <recommendedName>
        <fullName evidence="4">MARVEL domain-containing protein</fullName>
    </recommendedName>
</protein>
<dbReference type="AlphaFoldDB" id="A0A165H4Z5"/>
<accession>A0A165H4Z5</accession>
<feature type="transmembrane region" description="Helical" evidence="1">
    <location>
        <begin position="43"/>
        <end position="64"/>
    </location>
</feature>
<dbReference type="STRING" id="1314785.A0A165H4Z5"/>
<evidence type="ECO:0000256" key="1">
    <source>
        <dbReference type="SAM" id="Phobius"/>
    </source>
</evidence>
<dbReference type="InParanoid" id="A0A165H4Z5"/>
<feature type="transmembrane region" description="Helical" evidence="1">
    <location>
        <begin position="7"/>
        <end position="31"/>
    </location>
</feature>
<keyword evidence="1" id="KW-0812">Transmembrane</keyword>
<organism evidence="2 3">
    <name type="scientific">Laetiporus sulphureus 93-53</name>
    <dbReference type="NCBI Taxonomy" id="1314785"/>
    <lineage>
        <taxon>Eukaryota</taxon>
        <taxon>Fungi</taxon>
        <taxon>Dikarya</taxon>
        <taxon>Basidiomycota</taxon>
        <taxon>Agaricomycotina</taxon>
        <taxon>Agaricomycetes</taxon>
        <taxon>Polyporales</taxon>
        <taxon>Laetiporus</taxon>
    </lineage>
</organism>
<keyword evidence="3" id="KW-1185">Reference proteome</keyword>
<keyword evidence="1" id="KW-1133">Transmembrane helix</keyword>
<dbReference type="OrthoDB" id="3188789at2759"/>
<proteinExistence type="predicted"/>
<feature type="transmembrane region" description="Helical" evidence="1">
    <location>
        <begin position="76"/>
        <end position="95"/>
    </location>
</feature>
<dbReference type="RefSeq" id="XP_040768991.1">
    <property type="nucleotide sequence ID" value="XM_040911964.1"/>
</dbReference>
<evidence type="ECO:0000313" key="3">
    <source>
        <dbReference type="Proteomes" id="UP000076871"/>
    </source>
</evidence>